<evidence type="ECO:0000313" key="3">
    <source>
        <dbReference type="EMBL" id="MEI5686241.1"/>
    </source>
</evidence>
<dbReference type="InterPro" id="IPR007569">
    <property type="entry name" value="DUF559"/>
</dbReference>
<feature type="compositionally biased region" description="Basic and acidic residues" evidence="1">
    <location>
        <begin position="1"/>
        <end position="16"/>
    </location>
</feature>
<evidence type="ECO:0000313" key="4">
    <source>
        <dbReference type="Proteomes" id="UP001367771"/>
    </source>
</evidence>
<dbReference type="PANTHER" id="PTHR38590">
    <property type="entry name" value="BLL0828 PROTEIN"/>
    <property type="match status" value="1"/>
</dbReference>
<comment type="caution">
    <text evidence="3">The sequence shown here is derived from an EMBL/GenBank/DDBJ whole genome shotgun (WGS) entry which is preliminary data.</text>
</comment>
<dbReference type="RefSeq" id="WP_333781843.1">
    <property type="nucleotide sequence ID" value="NZ_JBBBDM010000002.1"/>
</dbReference>
<dbReference type="SUPFAM" id="SSF52980">
    <property type="entry name" value="Restriction endonuclease-like"/>
    <property type="match status" value="1"/>
</dbReference>
<dbReference type="Pfam" id="PF04480">
    <property type="entry name" value="DUF559"/>
    <property type="match status" value="1"/>
</dbReference>
<dbReference type="PANTHER" id="PTHR38590:SF1">
    <property type="entry name" value="BLL0828 PROTEIN"/>
    <property type="match status" value="1"/>
</dbReference>
<evidence type="ECO:0000256" key="1">
    <source>
        <dbReference type="SAM" id="MobiDB-lite"/>
    </source>
</evidence>
<name>A0ABU8GZG4_9SPHN</name>
<dbReference type="Gene3D" id="3.40.960.10">
    <property type="entry name" value="VSR Endonuclease"/>
    <property type="match status" value="1"/>
</dbReference>
<feature type="domain" description="DUF559" evidence="2">
    <location>
        <begin position="30"/>
        <end position="132"/>
    </location>
</feature>
<reference evidence="3 4" key="1">
    <citation type="journal article" date="2013" name="Int. J. Syst. Evol. Microbiol.">
        <title>Sphingomonas kyungheensis sp. nov., a bacterium with ginsenoside-converting activity isolated from soil of a ginseng field.</title>
        <authorList>
            <person name="Son H.M."/>
            <person name="Yang J.E."/>
            <person name="Park Y."/>
            <person name="Han C.K."/>
            <person name="Kim S.G."/>
            <person name="Kook M."/>
            <person name="Yi T.H."/>
        </authorList>
    </citation>
    <scope>NUCLEOTIDE SEQUENCE [LARGE SCALE GENOMIC DNA]</scope>
    <source>
        <strain evidence="3 4">LMG 26582</strain>
    </source>
</reference>
<feature type="region of interest" description="Disordered" evidence="1">
    <location>
        <begin position="1"/>
        <end position="35"/>
    </location>
</feature>
<keyword evidence="4" id="KW-1185">Reference proteome</keyword>
<dbReference type="Proteomes" id="UP001367771">
    <property type="component" value="Unassembled WGS sequence"/>
</dbReference>
<proteinExistence type="predicted"/>
<accession>A0ABU8GZG4</accession>
<dbReference type="CDD" id="cd01038">
    <property type="entry name" value="Endonuclease_DUF559"/>
    <property type="match status" value="1"/>
</dbReference>
<dbReference type="InterPro" id="IPR011335">
    <property type="entry name" value="Restrct_endonuc-II-like"/>
</dbReference>
<protein>
    <submittedName>
        <fullName evidence="3">DUF559 domain-containing protein</fullName>
    </submittedName>
</protein>
<gene>
    <name evidence="3" type="ORF">V8201_04020</name>
</gene>
<dbReference type="InterPro" id="IPR047216">
    <property type="entry name" value="Endonuclease_DUF559_bact"/>
</dbReference>
<dbReference type="EMBL" id="JBBBDM010000002">
    <property type="protein sequence ID" value="MEI5686241.1"/>
    <property type="molecule type" value="Genomic_DNA"/>
</dbReference>
<evidence type="ECO:0000259" key="2">
    <source>
        <dbReference type="Pfam" id="PF04480"/>
    </source>
</evidence>
<sequence length="155" mass="16741">MTIPPRHGEGDRRAQRDGGGGSPRSLRPETATARKLRKSMSLPEVLLWQRLKGQQAGAKFRKQHPVGPYVADFYCSATRTIVEVDGEAHDRADRPSRDIARDAFLIENGYRGLHIPAKDVLKDADAAADAIAALAANPLHHQPAAGGPPPRAGED</sequence>
<organism evidence="3 4">
    <name type="scientific">Sphingomonas kyungheensis</name>
    <dbReference type="NCBI Taxonomy" id="1069987"/>
    <lineage>
        <taxon>Bacteria</taxon>
        <taxon>Pseudomonadati</taxon>
        <taxon>Pseudomonadota</taxon>
        <taxon>Alphaproteobacteria</taxon>
        <taxon>Sphingomonadales</taxon>
        <taxon>Sphingomonadaceae</taxon>
        <taxon>Sphingomonas</taxon>
    </lineage>
</organism>